<dbReference type="Pfam" id="PF01636">
    <property type="entry name" value="APH"/>
    <property type="match status" value="1"/>
</dbReference>
<reference evidence="4" key="5">
    <citation type="submission" date="2015-06" db="UniProtKB">
        <authorList>
            <consortium name="EnsemblFungi"/>
        </authorList>
    </citation>
    <scope>IDENTIFICATION</scope>
    <source>
        <strain evidence="4">ATCC 64411</strain>
    </source>
</reference>
<reference evidence="3" key="2">
    <citation type="submission" date="2010-05" db="EMBL/GenBank/DDBJ databases">
        <title>The Genome Sequence of Magnaporthe poae strain ATCC 64411.</title>
        <authorList>
            <consortium name="The Broad Institute Genome Sequencing Platform"/>
            <consortium name="Broad Institute Genome Sequencing Center for Infectious Disease"/>
            <person name="Ma L.-J."/>
            <person name="Dead R."/>
            <person name="Young S."/>
            <person name="Zeng Q."/>
            <person name="Koehrsen M."/>
            <person name="Alvarado L."/>
            <person name="Berlin A."/>
            <person name="Chapman S.B."/>
            <person name="Chen Z."/>
            <person name="Freedman E."/>
            <person name="Gellesch M."/>
            <person name="Goldberg J."/>
            <person name="Griggs A."/>
            <person name="Gujja S."/>
            <person name="Heilman E.R."/>
            <person name="Heiman D."/>
            <person name="Hepburn T."/>
            <person name="Howarth C."/>
            <person name="Jen D."/>
            <person name="Larson L."/>
            <person name="Mehta T."/>
            <person name="Neiman D."/>
            <person name="Pearson M."/>
            <person name="Roberts A."/>
            <person name="Saif S."/>
            <person name="Shea T."/>
            <person name="Shenoy N."/>
            <person name="Sisk P."/>
            <person name="Stolte C."/>
            <person name="Sykes S."/>
            <person name="Walk T."/>
            <person name="White J."/>
            <person name="Yandava C."/>
            <person name="Haas B."/>
            <person name="Nusbaum C."/>
            <person name="Birren B."/>
        </authorList>
    </citation>
    <scope>NUCLEOTIDE SEQUENCE</scope>
    <source>
        <strain evidence="3">ATCC 64411</strain>
    </source>
</reference>
<dbReference type="InterPro" id="IPR002575">
    <property type="entry name" value="Aminoglycoside_PTrfase"/>
</dbReference>
<organism evidence="4 5">
    <name type="scientific">Magnaporthiopsis poae (strain ATCC 64411 / 73-15)</name>
    <name type="common">Kentucky bluegrass fungus</name>
    <name type="synonym">Magnaporthe poae</name>
    <dbReference type="NCBI Taxonomy" id="644358"/>
    <lineage>
        <taxon>Eukaryota</taxon>
        <taxon>Fungi</taxon>
        <taxon>Dikarya</taxon>
        <taxon>Ascomycota</taxon>
        <taxon>Pezizomycotina</taxon>
        <taxon>Sordariomycetes</taxon>
        <taxon>Sordariomycetidae</taxon>
        <taxon>Magnaporthales</taxon>
        <taxon>Magnaporthaceae</taxon>
        <taxon>Magnaporthiopsis</taxon>
    </lineage>
</organism>
<dbReference type="eggNOG" id="ENOG502SHN1">
    <property type="taxonomic scope" value="Eukaryota"/>
</dbReference>
<evidence type="ECO:0000313" key="3">
    <source>
        <dbReference type="EMBL" id="KLU89509.1"/>
    </source>
</evidence>
<sequence>MAPWDKLEGWHNGSEALAINNTRTRRILTRLAVRATRLLRPKSCCGSCVSISKRLVVKTGLMVHLEEAAAMRFVAEHAPGVPVPRVHCAFVHKDMAYIVQDRVQGEMLASVWKRLRSDDQAWTNVLGSLRRILEELRSIKPPPGAGVQSSTGGSLRDPRNTRAFPRMGPFKSVQEFHVWLRDGLQPPVERPDSAVSTLTDDEWRELDEMVALQDAKPEPELVFTHGDLNLANIMIIGDKVSGIIDWETAGFYPDYWEYTSAFTVSFMIEEWQKDIDKFLQPYPDALRMERTRRRWWGEI</sequence>
<name>A0A0C4E7G7_MAGP6</name>
<feature type="domain" description="Aminoglycoside phosphotransferase" evidence="2">
    <location>
        <begin position="66"/>
        <end position="282"/>
    </location>
</feature>
<feature type="region of interest" description="Disordered" evidence="1">
    <location>
        <begin position="140"/>
        <end position="161"/>
    </location>
</feature>
<reference evidence="5" key="1">
    <citation type="submission" date="2010-05" db="EMBL/GenBank/DDBJ databases">
        <title>The genome sequence of Magnaporthe poae strain ATCC 64411.</title>
        <authorList>
            <person name="Ma L.-J."/>
            <person name="Dead R."/>
            <person name="Young S."/>
            <person name="Zeng Q."/>
            <person name="Koehrsen M."/>
            <person name="Alvarado L."/>
            <person name="Berlin A."/>
            <person name="Chapman S.B."/>
            <person name="Chen Z."/>
            <person name="Freedman E."/>
            <person name="Gellesch M."/>
            <person name="Goldberg J."/>
            <person name="Griggs A."/>
            <person name="Gujja S."/>
            <person name="Heilman E.R."/>
            <person name="Heiman D."/>
            <person name="Hepburn T."/>
            <person name="Howarth C."/>
            <person name="Jen D."/>
            <person name="Larson L."/>
            <person name="Mehta T."/>
            <person name="Neiman D."/>
            <person name="Pearson M."/>
            <person name="Roberts A."/>
            <person name="Saif S."/>
            <person name="Shea T."/>
            <person name="Shenoy N."/>
            <person name="Sisk P."/>
            <person name="Stolte C."/>
            <person name="Sykes S."/>
            <person name="Walk T."/>
            <person name="White J."/>
            <person name="Yandava C."/>
            <person name="Haas B."/>
            <person name="Nusbaum C."/>
            <person name="Birren B."/>
        </authorList>
    </citation>
    <scope>NUCLEOTIDE SEQUENCE [LARGE SCALE GENOMIC DNA]</scope>
    <source>
        <strain evidence="5">ATCC 64411 / 73-15</strain>
    </source>
</reference>
<dbReference type="PANTHER" id="PTHR21310">
    <property type="entry name" value="AMINOGLYCOSIDE PHOSPHOTRANSFERASE-RELATED-RELATED"/>
    <property type="match status" value="1"/>
</dbReference>
<reference evidence="4" key="4">
    <citation type="journal article" date="2015" name="G3 (Bethesda)">
        <title>Genome sequences of three phytopathogenic species of the Magnaporthaceae family of fungi.</title>
        <authorList>
            <person name="Okagaki L.H."/>
            <person name="Nunes C.C."/>
            <person name="Sailsbery J."/>
            <person name="Clay B."/>
            <person name="Brown D."/>
            <person name="John T."/>
            <person name="Oh Y."/>
            <person name="Young N."/>
            <person name="Fitzgerald M."/>
            <person name="Haas B.J."/>
            <person name="Zeng Q."/>
            <person name="Young S."/>
            <person name="Adiconis X."/>
            <person name="Fan L."/>
            <person name="Levin J.Z."/>
            <person name="Mitchell T.K."/>
            <person name="Okubara P.A."/>
            <person name="Farman M.L."/>
            <person name="Kohn L.M."/>
            <person name="Birren B."/>
            <person name="Ma L.-J."/>
            <person name="Dean R.A."/>
        </authorList>
    </citation>
    <scope>NUCLEOTIDE SEQUENCE</scope>
    <source>
        <strain evidence="4">ATCC 64411 / 73-15</strain>
    </source>
</reference>
<dbReference type="EMBL" id="ADBL01002057">
    <property type="status" value="NOT_ANNOTATED_CDS"/>
    <property type="molecule type" value="Genomic_DNA"/>
</dbReference>
<dbReference type="AlphaFoldDB" id="A0A0C4E7G7"/>
<dbReference type="Gene3D" id="3.90.1200.10">
    <property type="match status" value="1"/>
</dbReference>
<dbReference type="PANTHER" id="PTHR21310:SF55">
    <property type="entry name" value="AMINOGLYCOSIDE PHOSPHOTRANSFERASE DOMAIN-CONTAINING PROTEIN"/>
    <property type="match status" value="1"/>
</dbReference>
<protein>
    <recommendedName>
        <fullName evidence="2">Aminoglycoside phosphotransferase domain-containing protein</fullName>
    </recommendedName>
</protein>
<reference evidence="3" key="3">
    <citation type="submission" date="2011-03" db="EMBL/GenBank/DDBJ databases">
        <title>Annotation of Magnaporthe poae ATCC 64411.</title>
        <authorList>
            <person name="Ma L.-J."/>
            <person name="Dead R."/>
            <person name="Young S.K."/>
            <person name="Zeng Q."/>
            <person name="Gargeya S."/>
            <person name="Fitzgerald M."/>
            <person name="Haas B."/>
            <person name="Abouelleil A."/>
            <person name="Alvarado L."/>
            <person name="Arachchi H.M."/>
            <person name="Berlin A."/>
            <person name="Brown A."/>
            <person name="Chapman S.B."/>
            <person name="Chen Z."/>
            <person name="Dunbar C."/>
            <person name="Freedman E."/>
            <person name="Gearin G."/>
            <person name="Gellesch M."/>
            <person name="Goldberg J."/>
            <person name="Griggs A."/>
            <person name="Gujja S."/>
            <person name="Heiman D."/>
            <person name="Howarth C."/>
            <person name="Larson L."/>
            <person name="Lui A."/>
            <person name="MacDonald P.J.P."/>
            <person name="Mehta T."/>
            <person name="Montmayeur A."/>
            <person name="Murphy C."/>
            <person name="Neiman D."/>
            <person name="Pearson M."/>
            <person name="Priest M."/>
            <person name="Roberts A."/>
            <person name="Saif S."/>
            <person name="Shea T."/>
            <person name="Shenoy N."/>
            <person name="Sisk P."/>
            <person name="Stolte C."/>
            <person name="Sykes S."/>
            <person name="Yandava C."/>
            <person name="Wortman J."/>
            <person name="Nusbaum C."/>
            <person name="Birren B."/>
        </authorList>
    </citation>
    <scope>NUCLEOTIDE SEQUENCE</scope>
    <source>
        <strain evidence="3">ATCC 64411</strain>
    </source>
</reference>
<dbReference type="Proteomes" id="UP000011715">
    <property type="component" value="Unassembled WGS sequence"/>
</dbReference>
<dbReference type="EnsemblFungi" id="MAPG_08480T0">
    <property type="protein sequence ID" value="MAPG_08480T0"/>
    <property type="gene ID" value="MAPG_08480"/>
</dbReference>
<evidence type="ECO:0000313" key="4">
    <source>
        <dbReference type="EnsemblFungi" id="MAPG_08480T0"/>
    </source>
</evidence>
<dbReference type="VEuPathDB" id="FungiDB:MAPG_08480"/>
<dbReference type="STRING" id="644358.A0A0C4E7G7"/>
<dbReference type="SUPFAM" id="SSF56112">
    <property type="entry name" value="Protein kinase-like (PK-like)"/>
    <property type="match status" value="1"/>
</dbReference>
<evidence type="ECO:0000313" key="5">
    <source>
        <dbReference type="Proteomes" id="UP000011715"/>
    </source>
</evidence>
<proteinExistence type="predicted"/>
<keyword evidence="5" id="KW-1185">Reference proteome</keyword>
<dbReference type="InterPro" id="IPR051678">
    <property type="entry name" value="AGP_Transferase"/>
</dbReference>
<dbReference type="OMA" id="MQDGPWP"/>
<dbReference type="OrthoDB" id="2906425at2759"/>
<evidence type="ECO:0000256" key="1">
    <source>
        <dbReference type="SAM" id="MobiDB-lite"/>
    </source>
</evidence>
<evidence type="ECO:0000259" key="2">
    <source>
        <dbReference type="Pfam" id="PF01636"/>
    </source>
</evidence>
<gene>
    <name evidence="3" type="ORF">MAPG_08480</name>
</gene>
<dbReference type="EMBL" id="GL876973">
    <property type="protein sequence ID" value="KLU89509.1"/>
    <property type="molecule type" value="Genomic_DNA"/>
</dbReference>
<dbReference type="InterPro" id="IPR011009">
    <property type="entry name" value="Kinase-like_dom_sf"/>
</dbReference>
<dbReference type="CDD" id="cd05120">
    <property type="entry name" value="APH_ChoK_like"/>
    <property type="match status" value="1"/>
</dbReference>
<accession>A0A0C4E7G7</accession>